<evidence type="ECO:0000313" key="6">
    <source>
        <dbReference type="RefSeq" id="XP_033458996.1"/>
    </source>
</evidence>
<dbReference type="AlphaFoldDB" id="A0A6J3M1R8"/>
<sequence>MPSDNSSAGTPLAPSVEMAYYRKCIALKRRLTAVESANDQAKLRRVRLDRAVMKMRLERAYLLDELRRRMDLDVENSDGSDDEGMATPPQDRPQRDKRRKTGTAAGTPAAAGAKQENGSADDTQSQSQTQHQQQTPLPGNPYARQRRAGSSHRSNGRDRSRGAGKDDGNAGGEDVEMGEEEGGEDGEEAVEAAAAAPKSRGGSRSRRGQVSEGARSSAGRSAGFAAVNGDD</sequence>
<feature type="compositionally biased region" description="Low complexity" evidence="3">
    <location>
        <begin position="191"/>
        <end position="200"/>
    </location>
</feature>
<dbReference type="GeneID" id="54365497"/>
<evidence type="ECO:0000313" key="5">
    <source>
        <dbReference type="Proteomes" id="UP000504637"/>
    </source>
</evidence>
<protein>
    <recommendedName>
        <fullName evidence="4">INO80 complex subunit F domain-containing protein</fullName>
    </recommendedName>
</protein>
<dbReference type="OrthoDB" id="10070927at2759"/>
<dbReference type="Proteomes" id="UP000504637">
    <property type="component" value="Unplaced"/>
</dbReference>
<dbReference type="Pfam" id="PF24245">
    <property type="entry name" value="INO80F"/>
    <property type="match status" value="1"/>
</dbReference>
<dbReference type="InterPro" id="IPR056513">
    <property type="entry name" value="INO80F"/>
</dbReference>
<dbReference type="RefSeq" id="XP_033458996.1">
    <property type="nucleotide sequence ID" value="XM_033607698.1"/>
</dbReference>
<feature type="compositionally biased region" description="Low complexity" evidence="3">
    <location>
        <begin position="208"/>
        <end position="231"/>
    </location>
</feature>
<evidence type="ECO:0000259" key="4">
    <source>
        <dbReference type="Pfam" id="PF24245"/>
    </source>
</evidence>
<accession>A0A6J3M1R8</accession>
<keyword evidence="2" id="KW-0539">Nucleus</keyword>
<evidence type="ECO:0000256" key="3">
    <source>
        <dbReference type="SAM" id="MobiDB-lite"/>
    </source>
</evidence>
<feature type="compositionally biased region" description="Low complexity" evidence="3">
    <location>
        <begin position="102"/>
        <end position="113"/>
    </location>
</feature>
<evidence type="ECO:0000256" key="2">
    <source>
        <dbReference type="ARBA" id="ARBA00023242"/>
    </source>
</evidence>
<reference evidence="6" key="2">
    <citation type="submission" date="2020-04" db="EMBL/GenBank/DDBJ databases">
        <authorList>
            <consortium name="NCBI Genome Project"/>
        </authorList>
    </citation>
    <scope>NUCLEOTIDE SEQUENCE</scope>
    <source>
        <strain evidence="6">CBS 342.82</strain>
    </source>
</reference>
<feature type="compositionally biased region" description="Low complexity" evidence="3">
    <location>
        <begin position="123"/>
        <end position="135"/>
    </location>
</feature>
<reference evidence="6" key="3">
    <citation type="submission" date="2025-08" db="UniProtKB">
        <authorList>
            <consortium name="RefSeq"/>
        </authorList>
    </citation>
    <scope>IDENTIFICATION</scope>
    <source>
        <strain evidence="6">CBS 342.82</strain>
    </source>
</reference>
<evidence type="ECO:0000256" key="1">
    <source>
        <dbReference type="ARBA" id="ARBA00004123"/>
    </source>
</evidence>
<keyword evidence="5" id="KW-1185">Reference proteome</keyword>
<reference evidence="6" key="1">
    <citation type="submission" date="2020-01" db="EMBL/GenBank/DDBJ databases">
        <authorList>
            <consortium name="DOE Joint Genome Institute"/>
            <person name="Haridas S."/>
            <person name="Albert R."/>
            <person name="Binder M."/>
            <person name="Bloem J."/>
            <person name="Labutti K."/>
            <person name="Salamov A."/>
            <person name="Andreopoulos B."/>
            <person name="Baker S.E."/>
            <person name="Barry K."/>
            <person name="Bills G."/>
            <person name="Bluhm B.H."/>
            <person name="Cannon C."/>
            <person name="Castanera R."/>
            <person name="Culley D.E."/>
            <person name="Daum C."/>
            <person name="Ezra D."/>
            <person name="Gonzalez J.B."/>
            <person name="Henrissat B."/>
            <person name="Kuo A."/>
            <person name="Liang C."/>
            <person name="Lipzen A."/>
            <person name="Lutzoni F."/>
            <person name="Magnuson J."/>
            <person name="Mondo S."/>
            <person name="Nolan M."/>
            <person name="Ohm R."/>
            <person name="Pangilinan J."/>
            <person name="Park H.-J."/>
            <person name="Ramirez L."/>
            <person name="Alfaro M."/>
            <person name="Sun H."/>
            <person name="Tritt A."/>
            <person name="Yoshinaga Y."/>
            <person name="Zwiers L.-H."/>
            <person name="Turgeon B.G."/>
            <person name="Goodwin S.B."/>
            <person name="Spatafora J.W."/>
            <person name="Crous P.W."/>
            <person name="Grigoriev I.V."/>
        </authorList>
    </citation>
    <scope>NUCLEOTIDE SEQUENCE</scope>
    <source>
        <strain evidence="6">CBS 342.82</strain>
    </source>
</reference>
<feature type="compositionally biased region" description="Acidic residues" evidence="3">
    <location>
        <begin position="173"/>
        <end position="190"/>
    </location>
</feature>
<organism evidence="6">
    <name type="scientific">Dissoconium aciculare CBS 342.82</name>
    <dbReference type="NCBI Taxonomy" id="1314786"/>
    <lineage>
        <taxon>Eukaryota</taxon>
        <taxon>Fungi</taxon>
        <taxon>Dikarya</taxon>
        <taxon>Ascomycota</taxon>
        <taxon>Pezizomycotina</taxon>
        <taxon>Dothideomycetes</taxon>
        <taxon>Dothideomycetidae</taxon>
        <taxon>Mycosphaerellales</taxon>
        <taxon>Dissoconiaceae</taxon>
        <taxon>Dissoconium</taxon>
    </lineage>
</organism>
<comment type="subcellular location">
    <subcellularLocation>
        <location evidence="1">Nucleus</location>
    </subcellularLocation>
</comment>
<gene>
    <name evidence="6" type="ORF">K489DRAFT_410335</name>
</gene>
<dbReference type="GO" id="GO:0005634">
    <property type="term" value="C:nucleus"/>
    <property type="evidence" value="ECO:0007669"/>
    <property type="project" value="UniProtKB-SubCell"/>
</dbReference>
<feature type="domain" description="INO80 complex subunit F" evidence="4">
    <location>
        <begin position="20"/>
        <end position="66"/>
    </location>
</feature>
<feature type="compositionally biased region" description="Basic and acidic residues" evidence="3">
    <location>
        <begin position="155"/>
        <end position="168"/>
    </location>
</feature>
<feature type="compositionally biased region" description="Acidic residues" evidence="3">
    <location>
        <begin position="74"/>
        <end position="84"/>
    </location>
</feature>
<name>A0A6J3M1R8_9PEZI</name>
<feature type="region of interest" description="Disordered" evidence="3">
    <location>
        <begin position="74"/>
        <end position="231"/>
    </location>
</feature>
<proteinExistence type="predicted"/>